<evidence type="ECO:0000313" key="12">
    <source>
        <dbReference type="EMBL" id="TNM93916.1"/>
    </source>
</evidence>
<evidence type="ECO:0000256" key="9">
    <source>
        <dbReference type="SAM" id="MobiDB-lite"/>
    </source>
</evidence>
<dbReference type="PROSITE" id="PS51022">
    <property type="entry name" value="L27"/>
    <property type="match status" value="1"/>
</dbReference>
<dbReference type="InterPro" id="IPR001478">
    <property type="entry name" value="PDZ"/>
</dbReference>
<proteinExistence type="predicted"/>
<keyword evidence="13" id="KW-1185">Reference proteome</keyword>
<keyword evidence="6" id="KW-0677">Repeat</keyword>
<dbReference type="SMART" id="SM00228">
    <property type="entry name" value="PDZ"/>
    <property type="match status" value="5"/>
</dbReference>
<dbReference type="EMBL" id="SWLE01000012">
    <property type="protein sequence ID" value="TNM93916.1"/>
    <property type="molecule type" value="Genomic_DNA"/>
</dbReference>
<evidence type="ECO:0000259" key="10">
    <source>
        <dbReference type="PROSITE" id="PS50106"/>
    </source>
</evidence>
<name>A0A4Z2BQP1_9TELE</name>
<dbReference type="CDD" id="cd06689">
    <property type="entry name" value="PDZ1_MUPP1-like"/>
    <property type="match status" value="1"/>
</dbReference>
<dbReference type="CDD" id="cd06668">
    <property type="entry name" value="PDZ4_MUPP1-like"/>
    <property type="match status" value="1"/>
</dbReference>
<keyword evidence="7" id="KW-0965">Cell junction</keyword>
<feature type="domain" description="PDZ" evidence="10">
    <location>
        <begin position="463"/>
        <end position="549"/>
    </location>
</feature>
<dbReference type="InterPro" id="IPR015132">
    <property type="entry name" value="L27_2"/>
</dbReference>
<evidence type="ECO:0000259" key="11">
    <source>
        <dbReference type="PROSITE" id="PS51022"/>
    </source>
</evidence>
<dbReference type="PROSITE" id="PS50106">
    <property type="entry name" value="PDZ"/>
    <property type="match status" value="5"/>
</dbReference>
<evidence type="ECO:0000256" key="4">
    <source>
        <dbReference type="ARBA" id="ARBA00022475"/>
    </source>
</evidence>
<dbReference type="GO" id="GO:0120192">
    <property type="term" value="P:tight junction assembly"/>
    <property type="evidence" value="ECO:0007669"/>
    <property type="project" value="TreeGrafter"/>
</dbReference>
<dbReference type="InterPro" id="IPR036034">
    <property type="entry name" value="PDZ_sf"/>
</dbReference>
<dbReference type="Gene3D" id="1.10.287.650">
    <property type="entry name" value="L27 domain"/>
    <property type="match status" value="1"/>
</dbReference>
<feature type="domain" description="L27" evidence="11">
    <location>
        <begin position="121"/>
        <end position="181"/>
    </location>
</feature>
<dbReference type="FunFam" id="2.30.42.10:FF:000070">
    <property type="entry name" value="Multiple PDZ domain protein"/>
    <property type="match status" value="1"/>
</dbReference>
<dbReference type="FunFam" id="2.30.42.10:FF:000057">
    <property type="entry name" value="multiple PDZ domain protein isoform X1"/>
    <property type="match status" value="1"/>
</dbReference>
<keyword evidence="4" id="KW-1003">Cell membrane</keyword>
<evidence type="ECO:0000256" key="7">
    <source>
        <dbReference type="ARBA" id="ARBA00022949"/>
    </source>
</evidence>
<evidence type="ECO:0008006" key="14">
    <source>
        <dbReference type="Google" id="ProtNLM"/>
    </source>
</evidence>
<feature type="domain" description="PDZ" evidence="10">
    <location>
        <begin position="350"/>
        <end position="430"/>
    </location>
</feature>
<dbReference type="InterPro" id="IPR051342">
    <property type="entry name" value="PDZ_scaffold"/>
</dbReference>
<evidence type="ECO:0000256" key="8">
    <source>
        <dbReference type="ARBA" id="ARBA00023136"/>
    </source>
</evidence>
<dbReference type="SUPFAM" id="SSF50156">
    <property type="entry name" value="PDZ domain-like"/>
    <property type="match status" value="5"/>
</dbReference>
<keyword evidence="8" id="KW-0472">Membrane</keyword>
<evidence type="ECO:0000256" key="2">
    <source>
        <dbReference type="ARBA" id="ARBA00004435"/>
    </source>
</evidence>
<dbReference type="Gene3D" id="2.30.42.10">
    <property type="match status" value="5"/>
</dbReference>
<protein>
    <recommendedName>
        <fullName evidence="14">Multiple PDZ domain protein</fullName>
    </recommendedName>
</protein>
<organism evidence="12 13">
    <name type="scientific">Takifugu bimaculatus</name>
    <dbReference type="NCBI Taxonomy" id="433685"/>
    <lineage>
        <taxon>Eukaryota</taxon>
        <taxon>Metazoa</taxon>
        <taxon>Chordata</taxon>
        <taxon>Craniata</taxon>
        <taxon>Vertebrata</taxon>
        <taxon>Euteleostomi</taxon>
        <taxon>Actinopterygii</taxon>
        <taxon>Neopterygii</taxon>
        <taxon>Teleostei</taxon>
        <taxon>Neoteleostei</taxon>
        <taxon>Acanthomorphata</taxon>
        <taxon>Eupercaria</taxon>
        <taxon>Tetraodontiformes</taxon>
        <taxon>Tetradontoidea</taxon>
        <taxon>Tetraodontidae</taxon>
        <taxon>Takifugu</taxon>
    </lineage>
</organism>
<evidence type="ECO:0000256" key="5">
    <source>
        <dbReference type="ARBA" id="ARBA00022553"/>
    </source>
</evidence>
<evidence type="ECO:0000256" key="1">
    <source>
        <dbReference type="ARBA" id="ARBA00004221"/>
    </source>
</evidence>
<dbReference type="CDD" id="cd06669">
    <property type="entry name" value="PDZ5_MUPP1-like"/>
    <property type="match status" value="1"/>
</dbReference>
<accession>A0A4Z2BQP1</accession>
<dbReference type="Proteomes" id="UP000516260">
    <property type="component" value="Chromosome 2"/>
</dbReference>
<dbReference type="GO" id="GO:0016324">
    <property type="term" value="C:apical plasma membrane"/>
    <property type="evidence" value="ECO:0007669"/>
    <property type="project" value="UniProtKB-SubCell"/>
</dbReference>
<dbReference type="InterPro" id="IPR004172">
    <property type="entry name" value="L27_dom"/>
</dbReference>
<evidence type="ECO:0000256" key="3">
    <source>
        <dbReference type="ARBA" id="ARBA00022427"/>
    </source>
</evidence>
<feature type="compositionally biased region" description="Basic and acidic residues" evidence="9">
    <location>
        <begin position="583"/>
        <end position="599"/>
    </location>
</feature>
<feature type="domain" description="PDZ" evidence="10">
    <location>
        <begin position="655"/>
        <end position="736"/>
    </location>
</feature>
<dbReference type="SMART" id="SM00569">
    <property type="entry name" value="L27"/>
    <property type="match status" value="1"/>
</dbReference>
<comment type="caution">
    <text evidence="12">The sequence shown here is derived from an EMBL/GenBank/DDBJ whole genome shotgun (WGS) entry which is preliminary data.</text>
</comment>
<reference evidence="12 13" key="1">
    <citation type="submission" date="2019-04" db="EMBL/GenBank/DDBJ databases">
        <title>The sequence and de novo assembly of Takifugu bimaculatus genome using PacBio and Hi-C technologies.</title>
        <authorList>
            <person name="Xu P."/>
            <person name="Liu B."/>
            <person name="Zhou Z."/>
        </authorList>
    </citation>
    <scope>NUCLEOTIDE SEQUENCE [LARGE SCALE GENOMIC DNA]</scope>
    <source>
        <strain evidence="12">TB-2018</strain>
        <tissue evidence="12">Muscle</tissue>
    </source>
</reference>
<dbReference type="CDD" id="cd06667">
    <property type="entry name" value="PDZ2_MUPP1-like"/>
    <property type="match status" value="1"/>
</dbReference>
<dbReference type="AlphaFoldDB" id="A0A4Z2BQP1"/>
<dbReference type="Pfam" id="PF09045">
    <property type="entry name" value="L27_2"/>
    <property type="match status" value="1"/>
</dbReference>
<dbReference type="GO" id="GO:0005737">
    <property type="term" value="C:cytoplasm"/>
    <property type="evidence" value="ECO:0007669"/>
    <property type="project" value="TreeGrafter"/>
</dbReference>
<dbReference type="InterPro" id="IPR036892">
    <property type="entry name" value="L27_dom_sf"/>
</dbReference>
<keyword evidence="5" id="KW-0597">Phosphoprotein</keyword>
<feature type="domain" description="PDZ" evidence="10">
    <location>
        <begin position="232"/>
        <end position="319"/>
    </location>
</feature>
<dbReference type="FunFam" id="2.30.42.10:FF:000125">
    <property type="entry name" value="PATJ, crumbs cell polarity complex component"/>
    <property type="match status" value="1"/>
</dbReference>
<comment type="subcellular location">
    <subcellularLocation>
        <location evidence="1">Apical cell membrane</location>
    </subcellularLocation>
    <subcellularLocation>
        <location evidence="2">Cell junction</location>
        <location evidence="2">Tight junction</location>
    </subcellularLocation>
</comment>
<dbReference type="CDD" id="cd06791">
    <property type="entry name" value="PDZ3_MUPP1-like"/>
    <property type="match status" value="1"/>
</dbReference>
<dbReference type="SUPFAM" id="SSF101288">
    <property type="entry name" value="L27 domain"/>
    <property type="match status" value="1"/>
</dbReference>
<evidence type="ECO:0000256" key="6">
    <source>
        <dbReference type="ARBA" id="ARBA00022737"/>
    </source>
</evidence>
<evidence type="ECO:0000313" key="13">
    <source>
        <dbReference type="Proteomes" id="UP000516260"/>
    </source>
</evidence>
<feature type="region of interest" description="Disordered" evidence="9">
    <location>
        <begin position="583"/>
        <end position="607"/>
    </location>
</feature>
<sequence length="899" mass="96227">MRREEEPRKADCGGCHGDFIPKAAEHGSFRERHSQMSQKEGNGETKARVTVRTLAGVCRPVAVAHLTPNEGNDTSQLPRRAATVAPGLWGWVNTGLKNSEESETAVRTEKSGWSQTPNMIETMDTQRALQAVERLQAKLKERGEVPTEEKLNLLRSVLQSPLFHQILALQKSVQHLRDQASRGTDLGDHVAAVKPNGGRVPSTDANLSNGNAASGGFEDVIHSMAQGRYVTHVELEKPESGGLGFSVVGLKSENHGELGIFIQEIQPGSVAHCDGKLREADQILAINGQPLDKKVTHQQAIGILQNALDRVGLTVARGPIPQLSSPVVSRTPSAASTLSVSSSALLHVETIELVNDGTGLGFGIVGGKSSGVIVKTILPGGIADQDGRLRSGDHILRIGDTDLHGMGSEQVAQVLRQCGNRVKLVVTRGPADEGSTSSAVMQVVLPTVSEQQGCEEEEADAFDVSLTKNAQGLGITIAGYVGDKNSESSGIFVKSVTKDSAVDHDGRIHVGDQIIAVDGVNIQGYTNQQAVEVLRHTGQTVHLQLIRRGFRSEEIPPAVTPGVATLPPYAAIPAAAAGMRELEQERKKAEGPAKDEKLLPTKSEGCDVGPATDQLTQDKHDAASAVKGPKLTDFEEQELVKKWQEILGPSNEVMVAQVEKFSESSGLGISLEADSGHHYIRSVLPEGPVGRCGKLFSGDELLEVNGISLIGETHKEVVRILKELPVCVYMTCCRPAPHTQADTEPVQPQPEAPMLKKQAEPSSALAAEEPEVRAAAQDNVAEEAIGSPLAMWELEIQNIELEKGEGGLGFSILDYQDPLDPAKTVIVIRSLVPGGVAERDGRLLPGDRLVYVNSTDLENASLEDCRPGPEGGQAWQGPDRSCQTAAWDMWIFPISTPIW</sequence>
<dbReference type="GO" id="GO:0005923">
    <property type="term" value="C:bicellular tight junction"/>
    <property type="evidence" value="ECO:0007669"/>
    <property type="project" value="UniProtKB-SubCell"/>
</dbReference>
<dbReference type="FunFam" id="2.30.42.10:FF:000093">
    <property type="entry name" value="multiple PDZ domain protein isoform X1"/>
    <property type="match status" value="1"/>
</dbReference>
<gene>
    <name evidence="12" type="ORF">fugu_002092</name>
</gene>
<feature type="domain" description="PDZ" evidence="10">
    <location>
        <begin position="798"/>
        <end position="864"/>
    </location>
</feature>
<feature type="region of interest" description="Disordered" evidence="9">
    <location>
        <begin position="739"/>
        <end position="769"/>
    </location>
</feature>
<dbReference type="PANTHER" id="PTHR19964:SF10">
    <property type="entry name" value="MULTIPLE PDZ DOMAIN PROTEIN"/>
    <property type="match status" value="1"/>
</dbReference>
<dbReference type="Pfam" id="PF00595">
    <property type="entry name" value="PDZ"/>
    <property type="match status" value="5"/>
</dbReference>
<dbReference type="PANTHER" id="PTHR19964">
    <property type="entry name" value="MULTIPLE PDZ DOMAIN PROTEIN"/>
    <property type="match status" value="1"/>
</dbReference>
<keyword evidence="3" id="KW-0796">Tight junction</keyword>